<dbReference type="InterPro" id="IPR012677">
    <property type="entry name" value="Nucleotide-bd_a/b_plait_sf"/>
</dbReference>
<feature type="compositionally biased region" description="Basic and acidic residues" evidence="3">
    <location>
        <begin position="1"/>
        <end position="12"/>
    </location>
</feature>
<comment type="caution">
    <text evidence="7">The sequence shown here is derived from an EMBL/GenBank/DDBJ whole genome shotgun (WGS) entry which is preliminary data.</text>
</comment>
<dbReference type="GO" id="GO:0003723">
    <property type="term" value="F:RNA binding"/>
    <property type="evidence" value="ECO:0007669"/>
    <property type="project" value="UniProtKB-UniRule"/>
</dbReference>
<dbReference type="CDD" id="cd12223">
    <property type="entry name" value="RRM_SR140"/>
    <property type="match status" value="1"/>
</dbReference>
<evidence type="ECO:0000259" key="5">
    <source>
        <dbReference type="PROSITE" id="PS50128"/>
    </source>
</evidence>
<evidence type="ECO:0000259" key="4">
    <source>
        <dbReference type="PROSITE" id="PS50102"/>
    </source>
</evidence>
<dbReference type="OrthoDB" id="377209at2759"/>
<name>A0A1Y2EYP2_9FUNG</name>
<feature type="domain" description="SURP motif" evidence="5">
    <location>
        <begin position="211"/>
        <end position="254"/>
    </location>
</feature>
<feature type="region of interest" description="Disordered" evidence="3">
    <location>
        <begin position="533"/>
        <end position="584"/>
    </location>
</feature>
<evidence type="ECO:0000313" key="8">
    <source>
        <dbReference type="Proteomes" id="UP000193920"/>
    </source>
</evidence>
<keyword evidence="8" id="KW-1185">Reference proteome</keyword>
<dbReference type="EMBL" id="MCOG01000021">
    <property type="protein sequence ID" value="ORY76751.1"/>
    <property type="molecule type" value="Genomic_DNA"/>
</dbReference>
<dbReference type="STRING" id="1754190.A0A1Y2EYP2"/>
<dbReference type="Pfam" id="PF01805">
    <property type="entry name" value="Surp"/>
    <property type="match status" value="1"/>
</dbReference>
<dbReference type="Gene3D" id="1.25.40.90">
    <property type="match status" value="1"/>
</dbReference>
<dbReference type="PROSITE" id="PS50128">
    <property type="entry name" value="SURP"/>
    <property type="match status" value="1"/>
</dbReference>
<feature type="domain" description="CID" evidence="6">
    <location>
        <begin position="334"/>
        <end position="480"/>
    </location>
</feature>
<dbReference type="InterPro" id="IPR035979">
    <property type="entry name" value="RBD_domain_sf"/>
</dbReference>
<dbReference type="InterPro" id="IPR000061">
    <property type="entry name" value="Surp"/>
</dbReference>
<dbReference type="InterPro" id="IPR006569">
    <property type="entry name" value="CID_dom"/>
</dbReference>
<feature type="compositionally biased region" description="Basic residues" evidence="3">
    <location>
        <begin position="322"/>
        <end position="336"/>
    </location>
</feature>
<dbReference type="InterPro" id="IPR051485">
    <property type="entry name" value="SR-CTD_assoc_factor"/>
</dbReference>
<proteinExistence type="predicted"/>
<evidence type="ECO:0008006" key="9">
    <source>
        <dbReference type="Google" id="ProtNLM"/>
    </source>
</evidence>
<dbReference type="Pfam" id="PF04818">
    <property type="entry name" value="CID"/>
    <property type="match status" value="1"/>
</dbReference>
<feature type="region of interest" description="Disordered" evidence="3">
    <location>
        <begin position="300"/>
        <end position="336"/>
    </location>
</feature>
<dbReference type="PROSITE" id="PS51391">
    <property type="entry name" value="CID"/>
    <property type="match status" value="1"/>
</dbReference>
<dbReference type="InterPro" id="IPR035009">
    <property type="entry name" value="SR140_RRM"/>
</dbReference>
<dbReference type="Gene3D" id="3.30.70.330">
    <property type="match status" value="1"/>
</dbReference>
<reference evidence="7 8" key="1">
    <citation type="submission" date="2016-08" db="EMBL/GenBank/DDBJ databases">
        <title>A Parts List for Fungal Cellulosomes Revealed by Comparative Genomics.</title>
        <authorList>
            <consortium name="DOE Joint Genome Institute"/>
            <person name="Haitjema C.H."/>
            <person name="Gilmore S.P."/>
            <person name="Henske J.K."/>
            <person name="Solomon K.V."/>
            <person name="De Groot R."/>
            <person name="Kuo A."/>
            <person name="Mondo S.J."/>
            <person name="Salamov A.A."/>
            <person name="Labutti K."/>
            <person name="Zhao Z."/>
            <person name="Chiniquy J."/>
            <person name="Barry K."/>
            <person name="Brewer H.M."/>
            <person name="Purvine S.O."/>
            <person name="Wright A.T."/>
            <person name="Boxma B."/>
            <person name="Van Alen T."/>
            <person name="Hackstein J.H."/>
            <person name="Baker S.E."/>
            <person name="Grigoriev I.V."/>
            <person name="O'Malley M.A."/>
        </authorList>
    </citation>
    <scope>NUCLEOTIDE SEQUENCE [LARGE SCALE GENOMIC DNA]</scope>
    <source>
        <strain evidence="7 8">G1</strain>
    </source>
</reference>
<dbReference type="PANTHER" id="PTHR23140:SF0">
    <property type="entry name" value="U2 SNRNP-ASSOCIATED SURP MOTIF-CONTAINING PROTEIN"/>
    <property type="match status" value="1"/>
</dbReference>
<feature type="compositionally biased region" description="Basic and acidic residues" evidence="3">
    <location>
        <begin position="33"/>
        <end position="62"/>
    </location>
</feature>
<evidence type="ECO:0000256" key="2">
    <source>
        <dbReference type="PROSITE-ProRule" id="PRU00176"/>
    </source>
</evidence>
<evidence type="ECO:0000256" key="1">
    <source>
        <dbReference type="ARBA" id="ARBA00022884"/>
    </source>
</evidence>
<dbReference type="Proteomes" id="UP000193920">
    <property type="component" value="Unassembled WGS sequence"/>
</dbReference>
<organism evidence="7 8">
    <name type="scientific">Neocallimastix californiae</name>
    <dbReference type="NCBI Taxonomy" id="1754190"/>
    <lineage>
        <taxon>Eukaryota</taxon>
        <taxon>Fungi</taxon>
        <taxon>Fungi incertae sedis</taxon>
        <taxon>Chytridiomycota</taxon>
        <taxon>Chytridiomycota incertae sedis</taxon>
        <taxon>Neocallimastigomycetes</taxon>
        <taxon>Neocallimastigales</taxon>
        <taxon>Neocallimastigaceae</taxon>
        <taxon>Neocallimastix</taxon>
    </lineage>
</organism>
<dbReference type="PROSITE" id="PS50102">
    <property type="entry name" value="RRM"/>
    <property type="match status" value="1"/>
</dbReference>
<dbReference type="InterPro" id="IPR000504">
    <property type="entry name" value="RRM_dom"/>
</dbReference>
<dbReference type="PANTHER" id="PTHR23140">
    <property type="entry name" value="RNA PROCESSING PROTEIN LD23810P"/>
    <property type="match status" value="1"/>
</dbReference>
<dbReference type="GO" id="GO:0005634">
    <property type="term" value="C:nucleus"/>
    <property type="evidence" value="ECO:0007669"/>
    <property type="project" value="TreeGrafter"/>
</dbReference>
<feature type="compositionally biased region" description="Acidic residues" evidence="3">
    <location>
        <begin position="565"/>
        <end position="574"/>
    </location>
</feature>
<dbReference type="SUPFAM" id="SSF48464">
    <property type="entry name" value="ENTH/VHS domain"/>
    <property type="match status" value="1"/>
</dbReference>
<dbReference type="SMART" id="SM00648">
    <property type="entry name" value="SWAP"/>
    <property type="match status" value="1"/>
</dbReference>
<keyword evidence="1 2" id="KW-0694">RNA-binding</keyword>
<evidence type="ECO:0000256" key="3">
    <source>
        <dbReference type="SAM" id="MobiDB-lite"/>
    </source>
</evidence>
<gene>
    <name evidence="7" type="ORF">LY90DRAFT_665473</name>
</gene>
<dbReference type="SMART" id="SM00360">
    <property type="entry name" value="RRM"/>
    <property type="match status" value="1"/>
</dbReference>
<dbReference type="Gene3D" id="1.10.10.790">
    <property type="entry name" value="Surp module"/>
    <property type="match status" value="1"/>
</dbReference>
<feature type="compositionally biased region" description="Low complexity" evidence="3">
    <location>
        <begin position="300"/>
        <end position="317"/>
    </location>
</feature>
<dbReference type="InterPro" id="IPR008942">
    <property type="entry name" value="ENTH_VHS"/>
</dbReference>
<dbReference type="SUPFAM" id="SSF54928">
    <property type="entry name" value="RNA-binding domain, RBD"/>
    <property type="match status" value="1"/>
</dbReference>
<feature type="region of interest" description="Disordered" evidence="3">
    <location>
        <begin position="481"/>
        <end position="505"/>
    </location>
</feature>
<feature type="domain" description="RRM" evidence="4">
    <location>
        <begin position="67"/>
        <end position="148"/>
    </location>
</feature>
<dbReference type="GO" id="GO:0006396">
    <property type="term" value="P:RNA processing"/>
    <property type="evidence" value="ECO:0007669"/>
    <property type="project" value="InterPro"/>
</dbReference>
<feature type="region of interest" description="Disordered" evidence="3">
    <location>
        <begin position="1"/>
        <end position="68"/>
    </location>
</feature>
<dbReference type="AlphaFoldDB" id="A0A1Y2EYP2"/>
<dbReference type="Pfam" id="PF00076">
    <property type="entry name" value="RRM_1"/>
    <property type="match status" value="1"/>
</dbReference>
<accession>A0A1Y2EYP2</accession>
<evidence type="ECO:0000313" key="7">
    <source>
        <dbReference type="EMBL" id="ORY76751.1"/>
    </source>
</evidence>
<dbReference type="SMART" id="SM00582">
    <property type="entry name" value="RPR"/>
    <property type="match status" value="1"/>
</dbReference>
<dbReference type="InterPro" id="IPR035967">
    <property type="entry name" value="SWAP/Surp_sf"/>
</dbReference>
<sequence>MKINLKKDKDLNNNEQQNNKSKPKKRNIDSFLEEMKKEEELKSKYGKNDNNTEERTGSHDTGDPETTNLYIGNINPTVNEEMLCKKFAQYGPIASVKIMWPRTQEEKDRNRNCGFVSFMKRKDAENALKDTDGKEFMNNIMHVGWSKAVPIPPKPIYEQDSNSPTFTGHPFNAQVISAPISNLSTSSPSTQSKVRLEVQVIQPEDKELLMLIHRMIERVLKYGPDFEALIMDREWNNPKFSFLFQNNSPEHVYYRWKLYSILQGDSKYDWRTETFNMFDEGPIWCPPLVPFKDEESEQFYSDSESSSSSSDSSSDSDYNTYSRRRRRGVKRGKLTSSHRRKFQSILRNLNLERGCILNAMVFAIEHAEAADDIIAILCNSLMLKTTPMYPTKIARLYLISDILHNSSASAPNAWKYRTGFEPHLGNIIDHFNSIWKSIDARLKAEQIRQSVLAVLNTWEMWNIFTKDYINDLKERFQNDPKKEIQKENEDNNDSDNPSKRQKLENWTNSTFILNNKYLNEPNTSTLIVNENERKLKDEEDNDSVDGVPIDSNFKSGGWTRIDSNSQDEDDEDIDGVPLDISKFK</sequence>
<dbReference type="SUPFAM" id="SSF109905">
    <property type="entry name" value="Surp module (SWAP domain)"/>
    <property type="match status" value="1"/>
</dbReference>
<evidence type="ECO:0000259" key="6">
    <source>
        <dbReference type="PROSITE" id="PS51391"/>
    </source>
</evidence>
<protein>
    <recommendedName>
        <fullName evidence="9">RNA-binding domain-containing protein</fullName>
    </recommendedName>
</protein>